<reference evidence="3 4" key="1">
    <citation type="journal article" date="2019" name="Indoor Air">
        <title>Impacts of indoor surface finishes on bacterial viability.</title>
        <authorList>
            <person name="Hu J."/>
            <person name="Maamar S.B."/>
            <person name="Glawe A.J."/>
            <person name="Gottel N."/>
            <person name="Gilbert J.A."/>
            <person name="Hartmann E.M."/>
        </authorList>
    </citation>
    <scope>NUCLEOTIDE SEQUENCE [LARGE SCALE GENOMIC DNA]</scope>
    <source>
        <strain evidence="3 4">AF060A6</strain>
    </source>
</reference>
<gene>
    <name evidence="2" type="primary">cutC</name>
    <name evidence="3" type="ORF">E1I69_08100</name>
</gene>
<dbReference type="AlphaFoldDB" id="A0A4S3PV72"/>
<dbReference type="PANTHER" id="PTHR12598:SF0">
    <property type="entry name" value="COPPER HOMEOSTASIS PROTEIN CUTC HOMOLOG"/>
    <property type="match status" value="1"/>
</dbReference>
<evidence type="ECO:0000313" key="4">
    <source>
        <dbReference type="Proteomes" id="UP000306477"/>
    </source>
</evidence>
<comment type="similarity">
    <text evidence="1 2">Belongs to the CutC family.</text>
</comment>
<dbReference type="Pfam" id="PF03932">
    <property type="entry name" value="CutC"/>
    <property type="match status" value="1"/>
</dbReference>
<comment type="subcellular location">
    <subcellularLocation>
        <location evidence="2">Cytoplasm</location>
    </subcellularLocation>
</comment>
<dbReference type="InterPro" id="IPR036822">
    <property type="entry name" value="CutC-like_dom_sf"/>
</dbReference>
<keyword evidence="2" id="KW-0963">Cytoplasm</keyword>
<dbReference type="OrthoDB" id="9815677at2"/>
<evidence type="ECO:0000313" key="3">
    <source>
        <dbReference type="EMBL" id="THE13296.1"/>
    </source>
</evidence>
<dbReference type="Gene3D" id="3.20.20.380">
    <property type="entry name" value="Copper homeostasis (CutC) domain"/>
    <property type="match status" value="1"/>
</dbReference>
<organism evidence="3 4">
    <name type="scientific">Bacillus timonensis</name>
    <dbReference type="NCBI Taxonomy" id="1033734"/>
    <lineage>
        <taxon>Bacteria</taxon>
        <taxon>Bacillati</taxon>
        <taxon>Bacillota</taxon>
        <taxon>Bacilli</taxon>
        <taxon>Bacillales</taxon>
        <taxon>Bacillaceae</taxon>
        <taxon>Bacillus</taxon>
    </lineage>
</organism>
<dbReference type="GO" id="GO:0005737">
    <property type="term" value="C:cytoplasm"/>
    <property type="evidence" value="ECO:0007669"/>
    <property type="project" value="UniProtKB-SubCell"/>
</dbReference>
<protein>
    <recommendedName>
        <fullName evidence="2">PF03932 family protein CutC</fullName>
    </recommendedName>
</protein>
<dbReference type="GO" id="GO:0005507">
    <property type="term" value="F:copper ion binding"/>
    <property type="evidence" value="ECO:0007669"/>
    <property type="project" value="TreeGrafter"/>
</dbReference>
<name>A0A4S3PV72_9BACI</name>
<dbReference type="EMBL" id="SLUB01000010">
    <property type="protein sequence ID" value="THE13296.1"/>
    <property type="molecule type" value="Genomic_DNA"/>
</dbReference>
<proteinExistence type="inferred from homology"/>
<sequence>MLIEIIVQHAEDAKVAEEHGANRLELVTAMTEGGLTPSYGIIKDVVQAVSIPVHVMVRPHGYSFTYSEDDKRIILEDIKVCKELGATGIVFGSLTENGEIDEAFLQKVINAADGMKITFHRAIDEAKDIIEAYKTLQKYSDSIQTVLTSGGAPKALEGVENLKAMLALSHEKPSPVIMPGSGLSHNNIVEIHQELEATEYHFGSAVRVNGKFSEPINGNTIKTIRELLG</sequence>
<accession>A0A4S3PV72</accession>
<dbReference type="STRING" id="1033734.GCA_000285535_01087"/>
<comment type="caution">
    <text evidence="2">Once thought to be involved in copper homeostasis, experiments in E.coli have shown this is not the case.</text>
</comment>
<keyword evidence="4" id="KW-1185">Reference proteome</keyword>
<evidence type="ECO:0000256" key="1">
    <source>
        <dbReference type="ARBA" id="ARBA00007768"/>
    </source>
</evidence>
<comment type="caution">
    <text evidence="3">The sequence shown here is derived from an EMBL/GenBank/DDBJ whole genome shotgun (WGS) entry which is preliminary data.</text>
</comment>
<dbReference type="RefSeq" id="WP_136379108.1">
    <property type="nucleotide sequence ID" value="NZ_SLUB01000010.1"/>
</dbReference>
<dbReference type="SUPFAM" id="SSF110395">
    <property type="entry name" value="CutC-like"/>
    <property type="match status" value="1"/>
</dbReference>
<dbReference type="HAMAP" id="MF_00795">
    <property type="entry name" value="CutC"/>
    <property type="match status" value="1"/>
</dbReference>
<dbReference type="InterPro" id="IPR005627">
    <property type="entry name" value="CutC-like"/>
</dbReference>
<dbReference type="Proteomes" id="UP000306477">
    <property type="component" value="Unassembled WGS sequence"/>
</dbReference>
<dbReference type="PANTHER" id="PTHR12598">
    <property type="entry name" value="COPPER HOMEOSTASIS PROTEIN CUTC"/>
    <property type="match status" value="1"/>
</dbReference>
<evidence type="ECO:0000256" key="2">
    <source>
        <dbReference type="HAMAP-Rule" id="MF_00795"/>
    </source>
</evidence>